<dbReference type="SUPFAM" id="SSF53098">
    <property type="entry name" value="Ribonuclease H-like"/>
    <property type="match status" value="1"/>
</dbReference>
<protein>
    <submittedName>
        <fullName evidence="1">Uncharacterized protein</fullName>
    </submittedName>
</protein>
<dbReference type="Proteomes" id="UP001218188">
    <property type="component" value="Unassembled WGS sequence"/>
</dbReference>
<accession>A0AAD6SMG3</accession>
<reference evidence="1" key="1">
    <citation type="submission" date="2023-03" db="EMBL/GenBank/DDBJ databases">
        <title>Massive genome expansion in bonnet fungi (Mycena s.s.) driven by repeated elements and novel gene families across ecological guilds.</title>
        <authorList>
            <consortium name="Lawrence Berkeley National Laboratory"/>
            <person name="Harder C.B."/>
            <person name="Miyauchi S."/>
            <person name="Viragh M."/>
            <person name="Kuo A."/>
            <person name="Thoen E."/>
            <person name="Andreopoulos B."/>
            <person name="Lu D."/>
            <person name="Skrede I."/>
            <person name="Drula E."/>
            <person name="Henrissat B."/>
            <person name="Morin E."/>
            <person name="Kohler A."/>
            <person name="Barry K."/>
            <person name="LaButti K."/>
            <person name="Morin E."/>
            <person name="Salamov A."/>
            <person name="Lipzen A."/>
            <person name="Mereny Z."/>
            <person name="Hegedus B."/>
            <person name="Baldrian P."/>
            <person name="Stursova M."/>
            <person name="Weitz H."/>
            <person name="Taylor A."/>
            <person name="Grigoriev I.V."/>
            <person name="Nagy L.G."/>
            <person name="Martin F."/>
            <person name="Kauserud H."/>
        </authorList>
    </citation>
    <scope>NUCLEOTIDE SEQUENCE</scope>
    <source>
        <strain evidence="1">CBHHK200</strain>
    </source>
</reference>
<evidence type="ECO:0000313" key="1">
    <source>
        <dbReference type="EMBL" id="KAJ7028990.1"/>
    </source>
</evidence>
<comment type="caution">
    <text evidence="1">The sequence shown here is derived from an EMBL/GenBank/DDBJ whole genome shotgun (WGS) entry which is preliminary data.</text>
</comment>
<dbReference type="AlphaFoldDB" id="A0AAD6SMG3"/>
<sequence length="182" mass="21157">MERSSAKRKELFKLIQERKHSDPAVVAKQMVLDMKVRWSSTYHMLHRGWDLRRDVDTFVFEMAQEETGDKRDKLEGLRLKHDEWNRVDLFLNLLACAEQAQHAFSSELRSTLHLAIPALERLHAQWSVAAEDVKYSAFWPALEAAMEKVDEYYQKTVRPHQVASGRQVVTGLIRVESSPDIP</sequence>
<evidence type="ECO:0000313" key="2">
    <source>
        <dbReference type="Proteomes" id="UP001218188"/>
    </source>
</evidence>
<gene>
    <name evidence="1" type="ORF">C8F04DRAFT_47655</name>
</gene>
<keyword evidence="2" id="KW-1185">Reference proteome</keyword>
<dbReference type="EMBL" id="JARJCM010000106">
    <property type="protein sequence ID" value="KAJ7028990.1"/>
    <property type="molecule type" value="Genomic_DNA"/>
</dbReference>
<dbReference type="InterPro" id="IPR012337">
    <property type="entry name" value="RNaseH-like_sf"/>
</dbReference>
<proteinExistence type="predicted"/>
<name>A0AAD6SMG3_9AGAR</name>
<organism evidence="1 2">
    <name type="scientific">Mycena alexandri</name>
    <dbReference type="NCBI Taxonomy" id="1745969"/>
    <lineage>
        <taxon>Eukaryota</taxon>
        <taxon>Fungi</taxon>
        <taxon>Dikarya</taxon>
        <taxon>Basidiomycota</taxon>
        <taxon>Agaricomycotina</taxon>
        <taxon>Agaricomycetes</taxon>
        <taxon>Agaricomycetidae</taxon>
        <taxon>Agaricales</taxon>
        <taxon>Marasmiineae</taxon>
        <taxon>Mycenaceae</taxon>
        <taxon>Mycena</taxon>
    </lineage>
</organism>